<evidence type="ECO:0000313" key="2">
    <source>
        <dbReference type="Proteomes" id="UP000220251"/>
    </source>
</evidence>
<evidence type="ECO:0000313" key="1">
    <source>
        <dbReference type="EMBL" id="CRX39291.1"/>
    </source>
</evidence>
<sequence length="121" mass="13756">MENEATGNLASLKVKMQGGKEVKLENALEIMTSSFEKLTPSQQNDEIYVLKDRLGYIKRNSDTNQEKSSELLKAIEAYEKKFSQIEGKEITESPFQKNICQLTTAVEIAKGQNARRQRVRT</sequence>
<dbReference type="AlphaFoldDB" id="A0A0H5DRG8"/>
<reference evidence="2" key="1">
    <citation type="submission" date="2015-06" db="EMBL/GenBank/DDBJ databases">
        <authorList>
            <person name="Bertelli C."/>
        </authorList>
    </citation>
    <scope>NUCLEOTIDE SEQUENCE [LARGE SCALE GENOMIC DNA]</scope>
    <source>
        <strain evidence="2">CRIB-30</strain>
    </source>
</reference>
<dbReference type="Proteomes" id="UP000220251">
    <property type="component" value="Unassembled WGS sequence"/>
</dbReference>
<proteinExistence type="predicted"/>
<dbReference type="EMBL" id="CWGJ01000026">
    <property type="protein sequence ID" value="CRX39291.1"/>
    <property type="molecule type" value="Genomic_DNA"/>
</dbReference>
<protein>
    <submittedName>
        <fullName evidence="1">Uncharacterized protein</fullName>
    </submittedName>
</protein>
<organism evidence="1 2">
    <name type="scientific">Estrella lausannensis</name>
    <dbReference type="NCBI Taxonomy" id="483423"/>
    <lineage>
        <taxon>Bacteria</taxon>
        <taxon>Pseudomonadati</taxon>
        <taxon>Chlamydiota</taxon>
        <taxon>Chlamydiia</taxon>
        <taxon>Parachlamydiales</taxon>
        <taxon>Candidatus Criblamydiaceae</taxon>
        <taxon>Estrella</taxon>
    </lineage>
</organism>
<accession>A0A0H5DRG8</accession>
<gene>
    <name evidence="1" type="ORF">ELAC_1969</name>
</gene>
<name>A0A0H5DRG8_9BACT</name>
<keyword evidence="2" id="KW-1185">Reference proteome</keyword>